<dbReference type="InterPro" id="IPR011011">
    <property type="entry name" value="Znf_FYVE_PHD"/>
</dbReference>
<dbReference type="Gene3D" id="3.30.40.10">
    <property type="entry name" value="Zinc/RING finger domain, C3HC4 (zinc finger)"/>
    <property type="match status" value="1"/>
</dbReference>
<keyword evidence="7" id="KW-0862">Zinc</keyword>
<dbReference type="CDD" id="cd17300">
    <property type="entry name" value="PIPKc_PIKfyve"/>
    <property type="match status" value="1"/>
</dbReference>
<evidence type="ECO:0000256" key="6">
    <source>
        <dbReference type="ARBA" id="ARBA00022777"/>
    </source>
</evidence>
<dbReference type="EC" id="2.7.1.150" evidence="1"/>
<evidence type="ECO:0000256" key="5">
    <source>
        <dbReference type="ARBA" id="ARBA00022771"/>
    </source>
</evidence>
<sequence length="2179" mass="241580">MSSEHGGDVDDEGARLFIPPVVARSSRSLAPTESGQAHAKKFWMPDKKCKACYQCSLPFHTFRRRHHCRLCGQIFCNSCCSNFLPGKQLGVHGSVRVCDFCRRIAEKDEHMRSRARLTVPAWPLKSEDESSSASGEVRAASARADDDSADDIQPQATFWARHADVEPHRVARESEAFDGLEQSSDTLSEPQVEEATPQVTDSETSAKKALTSEAWGYLDGSVLTFCRLLGLSDTYAHVIRGMALRCVERIQCTDHSDLDVLRNVKIKRIRGADISNSFYVDGVVFPKNLCHRKMMDSIENVRILLLSSELEFQRGQNKFTSLDSLIEQELHYVDILVNKIVELRPNLLICEKSVARIAQERLRESGVTLIVNVPAKTLKRISQCTGATILPSIDLSDKPKQQQILGFCRRFSVLRLEEDPNQVPLVVLEGCLPDRGCTICLRGDDSRGERSSDQIDPDPMSQEGVLSRAKKVLRWAIRLAYCLKLEADFCFDSFCTVSRSSSSCLSSLKDRGKASSTFAWLDKLQQPMDLPTPSEGMLLFRKRLGVIKKQSGPAAPPVKKLPADSLARAAFCSDRPSVRTSAYKTILEKAKRRKQKNITKKQKLPPSDADVLLQDSSTAAPDRETDEAPSSVAPERETDDKRAEGAFSKRGSPARWLRWAQSSPCLELSEKDMLARLCGRRPVADFMRADGTGLDWVKVFDHAFHWEASQRVDFLFFWVGKQNQCVEPGLDTMRFLAPEDMTLQDFLENRCFNADIRKCPGNQSRCRLPLTRHVLCYQHLHHRLLVTIRERPQDDSRGLTPSASLPDQSDDSRTDVEDTLISSSNPSAYSFTLQVTEGGGDHLAETSSRRQPSQILTWHWCKLCQKEVTPRNPLTKASGRLPFSKFLNIFFLNKSYTCRLRECNHLVFRNHVKCFATSSLVVAFEWEAMPCYKIKLTQHLPLINSVPVLSSRDLRASKPRPVNEPRPVDRHPPETEPSLETIKAPQVLQMQPTQLVAKDLENLEALTTDLFRDMMELFQSIEEQVIDFLVWCTSSERIMWQKTIKGIEDIRRRVALNFRAFPMKFDALREHLDILSLNILKREFVRCTFTMKEQFYAVLPPPSSAVSVTNSQSAASRIPAMKFSDLLLLREVAAISLLVAGRRISLPNSSSAVATATAPAAATAATAAPAPPERPPSERLSSFIRDQLSLEGTFRGSGKWNRLLNQKVMRAFILFSLGNRNSAAESLPKHPLARKSKSALDLPAVSHEAERTTAEISRRTSAVFSKDGVGRRRMRSLTVDCGILSTLTANLFKLPVQSSALSAKIPVPGSAASQKHTPPVPAGLPKPQHGPSSEGHGRSADGIPETPGTTTPLQPLQHDTVSIDGLSLTTFDSAAALEILSSRAHDRFKRRLSTTSPLAELHLALPRCVHAIVIPVSDADVGSIIAYALLCAPLWGQMRHLWRKMSGTPQCPLASAPPSSSRRNSRASDEAKPSEGRLHQPRPDSLGANDNGDAALEATDAPGKLDLSRLSPVTGTDDSVAHATISNTCLFSLPLFASKSVSLSSTPSSQDSCYQRGVVHALSEPSETPLPVGEPRPAKEASQEGEAVEASDQKIRSDGLPANPDLTKERAEKARLQAVCESIPEHSPVFLSGPQEAMLETSSADEASKNLRETYSHRRFTNDALAPKPQPKARKGLEVHSDSEAATEVQGGSSDVHSLSEELLQQFRHHPTTQQDSVQRQQQNVPSPSQHSTEAPTVPGVPSTEKAGSESARGEPPSAPKASSGREWGDSEKRVMEQILMSPTKSHIKVDFDDGGADFSVTVYFAPQFHAIRHWLCGDDLSFIRSICRCTSFQTSGGKSGASFSISHDQRYIFKQVNRYELRMFLSFGVAFFHYFARIFFHQLPSTLTSVYGLFSVTYKNQAKNQRWRRQYVVLQNLRFNMDEQNVLAFDLKGVGRNRYVNVTGSGTKLPSPTRPDSAERPADEEPSGEELQQETTATTTEITTSETQDTSSARSLSDPEQQRPPEYNVVVRGVSKDVSVSASADNVQTASGGSSESLPSGQQQQEREAGAPVMSMVLWDQNFREYTKGFPLALPLRDMRTIESAIFNDTLLLSKLDVVDYSLLLLVNERTKEITMGMIDFFRPYTLDKQLESIGKSMSLLATGLSPTVISPTEYNYRFRHAIGTYFTSTVPGQPGSD</sequence>
<keyword evidence="3" id="KW-0479">Metal-binding</keyword>
<dbReference type="Gene3D" id="3.30.800.10">
    <property type="entry name" value="Phosphatidylinositol Phosphate Kinase II Beta"/>
    <property type="match status" value="1"/>
</dbReference>
<dbReference type="PROSITE" id="PS51455">
    <property type="entry name" value="PIPK"/>
    <property type="match status" value="1"/>
</dbReference>
<feature type="region of interest" description="Disordered" evidence="11">
    <location>
        <begin position="123"/>
        <end position="149"/>
    </location>
</feature>
<dbReference type="Proteomes" id="UP000041254">
    <property type="component" value="Unassembled WGS sequence"/>
</dbReference>
<dbReference type="EMBL" id="CDMY01000263">
    <property type="protein sequence ID" value="CEL98133.1"/>
    <property type="molecule type" value="Genomic_DNA"/>
</dbReference>
<gene>
    <name evidence="14" type="ORF">Vbra_4020</name>
</gene>
<dbReference type="VEuPathDB" id="CryptoDB:Vbra_4020"/>
<dbReference type="SMART" id="SM00064">
    <property type="entry name" value="FYVE"/>
    <property type="match status" value="1"/>
</dbReference>
<feature type="region of interest" description="Disordered" evidence="11">
    <location>
        <begin position="1450"/>
        <end position="1510"/>
    </location>
</feature>
<feature type="compositionally biased region" description="Basic and acidic residues" evidence="11">
    <location>
        <begin position="634"/>
        <end position="644"/>
    </location>
</feature>
<feature type="compositionally biased region" description="Polar residues" evidence="11">
    <location>
        <begin position="1724"/>
        <end position="1735"/>
    </location>
</feature>
<dbReference type="SUPFAM" id="SSF57903">
    <property type="entry name" value="FYVE/PHD zinc finger"/>
    <property type="match status" value="1"/>
</dbReference>
<evidence type="ECO:0000256" key="11">
    <source>
        <dbReference type="SAM" id="MobiDB-lite"/>
    </source>
</evidence>
<feature type="region of interest" description="Disordered" evidence="11">
    <location>
        <begin position="2022"/>
        <end position="2050"/>
    </location>
</feature>
<evidence type="ECO:0000256" key="10">
    <source>
        <dbReference type="PROSITE-ProRule" id="PRU00781"/>
    </source>
</evidence>
<keyword evidence="6 10" id="KW-0418">Kinase</keyword>
<dbReference type="PANTHER" id="PTHR45748">
    <property type="entry name" value="1-PHOSPHATIDYLINOSITOL 3-PHOSPHATE 5-KINASE-RELATED"/>
    <property type="match status" value="1"/>
</dbReference>
<dbReference type="FunFam" id="3.50.7.10:FF:000007">
    <property type="entry name" value="1-phosphatidylinositol 3-phosphate 5-kinase isoform X1"/>
    <property type="match status" value="1"/>
</dbReference>
<keyword evidence="2 10" id="KW-0808">Transferase</keyword>
<dbReference type="InterPro" id="IPR013083">
    <property type="entry name" value="Znf_RING/FYVE/PHD"/>
</dbReference>
<feature type="domain" description="FYVE-type" evidence="12">
    <location>
        <begin position="46"/>
        <end position="106"/>
    </location>
</feature>
<feature type="compositionally biased region" description="Basic residues" evidence="11">
    <location>
        <begin position="592"/>
        <end position="603"/>
    </location>
</feature>
<dbReference type="InterPro" id="IPR000306">
    <property type="entry name" value="Znf_FYVE"/>
</dbReference>
<protein>
    <recommendedName>
        <fullName evidence="1">1-phosphatidylinositol-3-phosphate 5-kinase</fullName>
        <ecNumber evidence="1">2.7.1.150</ecNumber>
    </recommendedName>
</protein>
<evidence type="ECO:0000256" key="1">
    <source>
        <dbReference type="ARBA" id="ARBA00012009"/>
    </source>
</evidence>
<evidence type="ECO:0000313" key="14">
    <source>
        <dbReference type="EMBL" id="CEL98133.1"/>
    </source>
</evidence>
<dbReference type="InterPro" id="IPR044769">
    <property type="entry name" value="PIKfyve_PIPKc"/>
</dbReference>
<reference evidence="14 15" key="1">
    <citation type="submission" date="2014-11" db="EMBL/GenBank/DDBJ databases">
        <authorList>
            <person name="Zhu J."/>
            <person name="Qi W."/>
            <person name="Song R."/>
        </authorList>
    </citation>
    <scope>NUCLEOTIDE SEQUENCE [LARGE SCALE GENOMIC DNA]</scope>
</reference>
<evidence type="ECO:0000259" key="13">
    <source>
        <dbReference type="PROSITE" id="PS51455"/>
    </source>
</evidence>
<proteinExistence type="predicted"/>
<evidence type="ECO:0000256" key="4">
    <source>
        <dbReference type="ARBA" id="ARBA00022741"/>
    </source>
</evidence>
<dbReference type="InterPro" id="IPR002498">
    <property type="entry name" value="PInositol-4-P-4/5-kinase_core"/>
</dbReference>
<dbReference type="Pfam" id="PF01504">
    <property type="entry name" value="PIP5K"/>
    <property type="match status" value="1"/>
</dbReference>
<accession>A0A0G4EME4</accession>
<feature type="region of interest" description="Disordered" evidence="11">
    <location>
        <begin position="1562"/>
        <end position="1606"/>
    </location>
</feature>
<evidence type="ECO:0000259" key="12">
    <source>
        <dbReference type="PROSITE" id="PS50178"/>
    </source>
</evidence>
<dbReference type="InParanoid" id="A0A0G4EME4"/>
<dbReference type="SUPFAM" id="SSF56104">
    <property type="entry name" value="SAICAR synthase-like"/>
    <property type="match status" value="1"/>
</dbReference>
<dbReference type="Pfam" id="PF00118">
    <property type="entry name" value="Cpn60_TCP1"/>
    <property type="match status" value="1"/>
</dbReference>
<keyword evidence="5 9" id="KW-0863">Zinc-finger</keyword>
<keyword evidence="15" id="KW-1185">Reference proteome</keyword>
<evidence type="ECO:0000256" key="3">
    <source>
        <dbReference type="ARBA" id="ARBA00022723"/>
    </source>
</evidence>
<dbReference type="GO" id="GO:0005524">
    <property type="term" value="F:ATP binding"/>
    <property type="evidence" value="ECO:0007669"/>
    <property type="project" value="UniProtKB-UniRule"/>
</dbReference>
<feature type="region of interest" description="Disordered" evidence="11">
    <location>
        <begin position="793"/>
        <end position="823"/>
    </location>
</feature>
<dbReference type="CDD" id="cd15725">
    <property type="entry name" value="FYVE_PIKfyve_Fab1"/>
    <property type="match status" value="1"/>
</dbReference>
<evidence type="ECO:0000256" key="2">
    <source>
        <dbReference type="ARBA" id="ARBA00022679"/>
    </source>
</evidence>
<evidence type="ECO:0000256" key="7">
    <source>
        <dbReference type="ARBA" id="ARBA00022833"/>
    </source>
</evidence>
<dbReference type="InterPro" id="IPR027409">
    <property type="entry name" value="GroEL-like_apical_dom_sf"/>
</dbReference>
<keyword evidence="4 10" id="KW-0547">Nucleotide-binding</keyword>
<name>A0A0G4EME4_VITBC</name>
<feature type="region of interest" description="Disordered" evidence="11">
    <location>
        <begin position="1943"/>
        <end position="2007"/>
    </location>
</feature>
<feature type="compositionally biased region" description="Low complexity" evidence="11">
    <location>
        <begin position="1974"/>
        <end position="1993"/>
    </location>
</feature>
<feature type="compositionally biased region" description="Low complexity" evidence="11">
    <location>
        <begin position="1714"/>
        <end position="1723"/>
    </location>
</feature>
<evidence type="ECO:0000256" key="8">
    <source>
        <dbReference type="ARBA" id="ARBA00022840"/>
    </source>
</evidence>
<evidence type="ECO:0000256" key="9">
    <source>
        <dbReference type="PROSITE-ProRule" id="PRU00091"/>
    </source>
</evidence>
<feature type="region of interest" description="Disordered" evidence="11">
    <location>
        <begin position="1307"/>
        <end position="1357"/>
    </location>
</feature>
<dbReference type="GO" id="GO:0046854">
    <property type="term" value="P:phosphatidylinositol phosphate biosynthetic process"/>
    <property type="evidence" value="ECO:0007669"/>
    <property type="project" value="TreeGrafter"/>
</dbReference>
<feature type="domain" description="PIPK" evidence="13">
    <location>
        <begin position="1737"/>
        <end position="2168"/>
    </location>
</feature>
<dbReference type="PROSITE" id="PS50178">
    <property type="entry name" value="ZF_FYVE"/>
    <property type="match status" value="1"/>
</dbReference>
<dbReference type="InterPro" id="IPR002423">
    <property type="entry name" value="Cpn60/GroEL/TCP-1"/>
</dbReference>
<feature type="region of interest" description="Disordered" evidence="11">
    <location>
        <begin position="1657"/>
        <end position="1697"/>
    </location>
</feature>
<dbReference type="InterPro" id="IPR027483">
    <property type="entry name" value="PInositol-4-P-4/5-kinase_C_sf"/>
</dbReference>
<evidence type="ECO:0000313" key="15">
    <source>
        <dbReference type="Proteomes" id="UP000041254"/>
    </source>
</evidence>
<feature type="compositionally biased region" description="Low complexity" evidence="11">
    <location>
        <begin position="1344"/>
        <end position="1357"/>
    </location>
</feature>
<dbReference type="InterPro" id="IPR027484">
    <property type="entry name" value="PInositol-4-P-5-kinase_N"/>
</dbReference>
<feature type="compositionally biased region" description="Basic and acidic residues" evidence="11">
    <location>
        <begin position="954"/>
        <end position="974"/>
    </location>
</feature>
<feature type="region of interest" description="Disordered" evidence="11">
    <location>
        <begin position="173"/>
        <end position="205"/>
    </location>
</feature>
<dbReference type="Gene3D" id="3.30.810.10">
    <property type="entry name" value="2-Layer Sandwich"/>
    <property type="match status" value="1"/>
</dbReference>
<dbReference type="SUPFAM" id="SSF52029">
    <property type="entry name" value="GroEL apical domain-like"/>
    <property type="match status" value="1"/>
</dbReference>
<dbReference type="InterPro" id="IPR017455">
    <property type="entry name" value="Znf_FYVE-rel"/>
</dbReference>
<dbReference type="Pfam" id="PF01363">
    <property type="entry name" value="FYVE"/>
    <property type="match status" value="1"/>
</dbReference>
<dbReference type="Gene3D" id="3.50.7.10">
    <property type="entry name" value="GroEL"/>
    <property type="match status" value="1"/>
</dbReference>
<dbReference type="STRING" id="1169540.A0A0G4EME4"/>
<dbReference type="GO" id="GO:0010008">
    <property type="term" value="C:endosome membrane"/>
    <property type="evidence" value="ECO:0007669"/>
    <property type="project" value="TreeGrafter"/>
</dbReference>
<feature type="compositionally biased region" description="Basic and acidic residues" evidence="11">
    <location>
        <begin position="1466"/>
        <end position="1482"/>
    </location>
</feature>
<feature type="compositionally biased region" description="Polar residues" evidence="11">
    <location>
        <begin position="2029"/>
        <end position="2045"/>
    </location>
</feature>
<feature type="region of interest" description="Disordered" evidence="11">
    <location>
        <begin position="1709"/>
        <end position="1771"/>
    </location>
</feature>
<dbReference type="PANTHER" id="PTHR45748:SF7">
    <property type="entry name" value="1-PHOSPHATIDYLINOSITOL 3-PHOSPHATE 5-KINASE-RELATED"/>
    <property type="match status" value="1"/>
</dbReference>
<dbReference type="SMART" id="SM00330">
    <property type="entry name" value="PIPKc"/>
    <property type="match status" value="1"/>
</dbReference>
<feature type="region of interest" description="Disordered" evidence="11">
    <location>
        <begin position="592"/>
        <end position="649"/>
    </location>
</feature>
<keyword evidence="8 10" id="KW-0067">ATP-binding</keyword>
<feature type="compositionally biased region" description="Low complexity" evidence="11">
    <location>
        <begin position="1452"/>
        <end position="1462"/>
    </location>
</feature>
<dbReference type="GO" id="GO:0008270">
    <property type="term" value="F:zinc ion binding"/>
    <property type="evidence" value="ECO:0007669"/>
    <property type="project" value="UniProtKB-KW"/>
</dbReference>
<dbReference type="OrthoDB" id="660555at2759"/>
<organism evidence="14 15">
    <name type="scientific">Vitrella brassicaformis (strain CCMP3155)</name>
    <dbReference type="NCBI Taxonomy" id="1169540"/>
    <lineage>
        <taxon>Eukaryota</taxon>
        <taxon>Sar</taxon>
        <taxon>Alveolata</taxon>
        <taxon>Colpodellida</taxon>
        <taxon>Vitrellaceae</taxon>
        <taxon>Vitrella</taxon>
    </lineage>
</organism>
<feature type="region of interest" description="Disordered" evidence="11">
    <location>
        <begin position="954"/>
        <end position="977"/>
    </location>
</feature>
<dbReference type="GO" id="GO:0000285">
    <property type="term" value="F:1-phosphatidylinositol-3-phosphate 5-kinase activity"/>
    <property type="evidence" value="ECO:0007669"/>
    <property type="project" value="UniProtKB-EC"/>
</dbReference>